<protein>
    <submittedName>
        <fullName evidence="2">Uncharacterized protein</fullName>
    </submittedName>
</protein>
<feature type="region of interest" description="Disordered" evidence="1">
    <location>
        <begin position="142"/>
        <end position="178"/>
    </location>
</feature>
<gene>
    <name evidence="2" type="ORF">PGLA2088_LOCUS27811</name>
</gene>
<feature type="compositionally biased region" description="Gly residues" evidence="1">
    <location>
        <begin position="290"/>
        <end position="302"/>
    </location>
</feature>
<feature type="non-terminal residue" evidence="2">
    <location>
        <position position="1"/>
    </location>
</feature>
<dbReference type="AlphaFoldDB" id="A0A813JYK1"/>
<accession>A0A813JYK1</accession>
<feature type="compositionally biased region" description="Basic and acidic residues" evidence="1">
    <location>
        <begin position="353"/>
        <end position="367"/>
    </location>
</feature>
<proteinExistence type="predicted"/>
<evidence type="ECO:0000313" key="3">
    <source>
        <dbReference type="Proteomes" id="UP000626109"/>
    </source>
</evidence>
<sequence length="367" mass="38459">ASTLKWASLSGQRSPWLDPAHQLDTVDRLVACYSHIRLHQPGARILIFVDGAGQSCLQSCWEAGSAARAALDVAAIHCVPHGCEVSRFLLELGWKKAAQGCSVAAVSNSADVVAGCAAVGRPALQHLGFMFVDDEVVLPGLETARRQPPPPAHRSRSRSRSGQRTAQGAENEDSATLHDSQIDGAMLEEAHLADTLLDEAEVDGDFATAVAEWRRQGSGPVTIERSPGVVTRPALGTQASVSAQSWDELRDSASKLMCPARKAHPFLDEAQEYADTQVMEEVPFCEPLGGVTGDAEGAGRGASGEAENQQVSTVEEGEPAALESQEAGSQASPELAADRNSASLENSGSGRGLEADSGKADAESMAS</sequence>
<name>A0A813JYK1_POLGL</name>
<feature type="region of interest" description="Disordered" evidence="1">
    <location>
        <begin position="286"/>
        <end position="367"/>
    </location>
</feature>
<dbReference type="Proteomes" id="UP000626109">
    <property type="component" value="Unassembled WGS sequence"/>
</dbReference>
<organism evidence="2 3">
    <name type="scientific">Polarella glacialis</name>
    <name type="common">Dinoflagellate</name>
    <dbReference type="NCBI Taxonomy" id="89957"/>
    <lineage>
        <taxon>Eukaryota</taxon>
        <taxon>Sar</taxon>
        <taxon>Alveolata</taxon>
        <taxon>Dinophyceae</taxon>
        <taxon>Suessiales</taxon>
        <taxon>Suessiaceae</taxon>
        <taxon>Polarella</taxon>
    </lineage>
</organism>
<evidence type="ECO:0000256" key="1">
    <source>
        <dbReference type="SAM" id="MobiDB-lite"/>
    </source>
</evidence>
<reference evidence="2" key="1">
    <citation type="submission" date="2021-02" db="EMBL/GenBank/DDBJ databases">
        <authorList>
            <person name="Dougan E. K."/>
            <person name="Rhodes N."/>
            <person name="Thang M."/>
            <person name="Chan C."/>
        </authorList>
    </citation>
    <scope>NUCLEOTIDE SEQUENCE</scope>
</reference>
<comment type="caution">
    <text evidence="2">The sequence shown here is derived from an EMBL/GenBank/DDBJ whole genome shotgun (WGS) entry which is preliminary data.</text>
</comment>
<evidence type="ECO:0000313" key="2">
    <source>
        <dbReference type="EMBL" id="CAE8692285.1"/>
    </source>
</evidence>
<dbReference type="EMBL" id="CAJNNW010027612">
    <property type="protein sequence ID" value="CAE8692285.1"/>
    <property type="molecule type" value="Genomic_DNA"/>
</dbReference>